<gene>
    <name evidence="2" type="ORF">BCR36DRAFT_410548</name>
</gene>
<dbReference type="InterPro" id="IPR016130">
    <property type="entry name" value="Tyr_Pase_AS"/>
</dbReference>
<dbReference type="InterPro" id="IPR029021">
    <property type="entry name" value="Prot-tyrosine_phosphatase-like"/>
</dbReference>
<dbReference type="GO" id="GO:0004438">
    <property type="term" value="F:phosphatidylinositol-3-phosphate phosphatase activity"/>
    <property type="evidence" value="ECO:0007669"/>
    <property type="project" value="InterPro"/>
</dbReference>
<feature type="compositionally biased region" description="Low complexity" evidence="1">
    <location>
        <begin position="389"/>
        <end position="399"/>
    </location>
</feature>
<feature type="compositionally biased region" description="Basic and acidic residues" evidence="1">
    <location>
        <begin position="306"/>
        <end position="320"/>
    </location>
</feature>
<feature type="region of interest" description="Disordered" evidence="1">
    <location>
        <begin position="306"/>
        <end position="332"/>
    </location>
</feature>
<dbReference type="PANTHER" id="PTHR13524:SF2">
    <property type="entry name" value="MYOTUBULARIN-RELATED PROTEIN 14"/>
    <property type="match status" value="1"/>
</dbReference>
<dbReference type="PROSITE" id="PS00383">
    <property type="entry name" value="TYR_PHOSPHATASE_1"/>
    <property type="match status" value="1"/>
</dbReference>
<reference evidence="2 3" key="1">
    <citation type="submission" date="2016-08" db="EMBL/GenBank/DDBJ databases">
        <title>Genomes of anaerobic fungi encode conserved fungal cellulosomes for biomass hydrolysis.</title>
        <authorList>
            <consortium name="DOE Joint Genome Institute"/>
            <person name="Haitjema C.H."/>
            <person name="Gilmore S.P."/>
            <person name="Henske J.K."/>
            <person name="Solomon K.V."/>
            <person name="De Groot R."/>
            <person name="Kuo A."/>
            <person name="Mondo S.J."/>
            <person name="Salamov A.A."/>
            <person name="Labutti K."/>
            <person name="Zhao Z."/>
            <person name="Chiniquy J."/>
            <person name="Barry K."/>
            <person name="Brewer H.M."/>
            <person name="Purvine S.O."/>
            <person name="Wright A.T."/>
            <person name="Boxma B."/>
            <person name="Van Alen T."/>
            <person name="Hackstein J.H."/>
            <person name="Baker S.E."/>
            <person name="Grigoriev I.V."/>
            <person name="O'Malley M.A."/>
        </authorList>
    </citation>
    <scope>NUCLEOTIDE SEQUENCE [LARGE SCALE GENOMIC DNA]</scope>
    <source>
        <strain evidence="3">finn</strain>
    </source>
</reference>
<sequence>MKSKLSRVRSRFVIPVILYKNKNICRSGTLSLEPEILLNTLNSKTKEMIYGISSDNPNSETSFRKSIIQYRQFDIELLRKLNVKYISDLMVETKKIKYGLTVSSSEKCEPHCQYEQSGIHLVVVPYPGSEYFRNFKLNHYCARKLEVDWNLNFINSELNFPLYDHNYLNINWNQYRSWDFITLTQNYMKLFVNLLQQKSFDIGLDSGLLVHCISGWDRTPLFISLLRLSLWADGEIHTSLNPEEILYLTIGYDWFSFCHLLSDRMTRDEVVFDFCFYFLYFIISHEFSSSYLSSFEMNDNIPCSNKKNDEKIDKSDEKNHTTNNNQTINEINDINDTQDQASNLISKLPNFNITKTLKSSLSLLSSNSPKNTENPLLLSSASPKEQFLSNSNSNNNNNNGDWTCISPSLNPSPQTNFKDDNISIKSIENGSYVPVTNSFILSDYEENLERNSKEKGDENSIYSISNTDSNIGDFSFIDNFSVKSSTSNQFSDISKHSLPISNKSNNYSKTITNYSIKNDFENVKDFSLTSPQHNDLRKNSLSYRHSHINTNSIKQELSNNVSEALNNNIVLIESKQFNNNNTNNNSKSTSRSVDKEVKSIKINISKNEKDKDLIFSMSLDSSSKRKNIPLSLNTEVTIPHDINDNNNSLTSPLIFSLDMNTADVKEINSANDNNKYFSFPNNFLHTHNNQYSRSFNSFNSYHHQNISDRNYIHSPSPNERKHTMINSIIIEEEVSHKVAAPNHLSFSPSYFSPSSSSYLQPNRCQETSTSAPIISYLNSHNSPTSISPSSSTISSTYNQYRKRRNSQTNLDVLRFRNQMNYNSLINERNYLNSTSHYSLKSYYEGRKASNSYISTSPSYLGISLKVNSNNSKASHNLKSPSSKTQITSKSFCSSNASNTTNNNNTFKFTKPISNKKKHYNNHLIPPSPINPFSFKKNSNSSFKSFLLKKVENKYKIKRYTIIIRKKPYHYTKEQKCFQKINTINVINNYYYSQYNRLINTYDCLNISKRNMTIIKTIKDFLVYLNIENDIIKKVICSLILKKNILNNKIQYYNQQLSNSENNNDNNNTKNRKNKINISIENEKVNSDSSLTQLINKKKSYELIPINTDMTRKNNNDIHLWTCTCCSDSFIHDDNKEEALYYYKIIYGLTKEMDDDNCLPSYITCHLSNKHNELASLPKTKFTNSDNATQEKQKLRKYRLMAVRNLFLDARLWALNQQNNNISQKEFKWNIPGIFN</sequence>
<keyword evidence="3" id="KW-1185">Reference proteome</keyword>
<comment type="caution">
    <text evidence="2">The sequence shown here is derived from an EMBL/GenBank/DDBJ whole genome shotgun (WGS) entry which is preliminary data.</text>
</comment>
<evidence type="ECO:0008006" key="4">
    <source>
        <dbReference type="Google" id="ProtNLM"/>
    </source>
</evidence>
<dbReference type="SUPFAM" id="SSF52799">
    <property type="entry name" value="(Phosphotyrosine protein) phosphatases II"/>
    <property type="match status" value="1"/>
</dbReference>
<organism evidence="2 3">
    <name type="scientific">Piromyces finnis</name>
    <dbReference type="NCBI Taxonomy" id="1754191"/>
    <lineage>
        <taxon>Eukaryota</taxon>
        <taxon>Fungi</taxon>
        <taxon>Fungi incertae sedis</taxon>
        <taxon>Chytridiomycota</taxon>
        <taxon>Chytridiomycota incertae sedis</taxon>
        <taxon>Neocallimastigomycetes</taxon>
        <taxon>Neocallimastigales</taxon>
        <taxon>Neocallimastigaceae</taxon>
        <taxon>Piromyces</taxon>
    </lineage>
</organism>
<name>A0A1Y1VGB6_9FUNG</name>
<accession>A0A1Y1VGB6</accession>
<dbReference type="PANTHER" id="PTHR13524">
    <property type="entry name" value="MYOTUBULARIN-RELATED"/>
    <property type="match status" value="1"/>
</dbReference>
<dbReference type="OrthoDB" id="2160664at2759"/>
<feature type="region of interest" description="Disordered" evidence="1">
    <location>
        <begin position="383"/>
        <end position="405"/>
    </location>
</feature>
<dbReference type="EMBL" id="MCFH01000010">
    <property type="protein sequence ID" value="ORX54741.1"/>
    <property type="molecule type" value="Genomic_DNA"/>
</dbReference>
<protein>
    <recommendedName>
        <fullName evidence="4">Phosphatases II</fullName>
    </recommendedName>
</protein>
<dbReference type="Proteomes" id="UP000193719">
    <property type="component" value="Unassembled WGS sequence"/>
</dbReference>
<dbReference type="InterPro" id="IPR039802">
    <property type="entry name" value="MTMR14"/>
</dbReference>
<feature type="compositionally biased region" description="Low complexity" evidence="1">
    <location>
        <begin position="321"/>
        <end position="332"/>
    </location>
</feature>
<evidence type="ECO:0000313" key="2">
    <source>
        <dbReference type="EMBL" id="ORX54741.1"/>
    </source>
</evidence>
<dbReference type="STRING" id="1754191.A0A1Y1VGB6"/>
<reference evidence="2 3" key="2">
    <citation type="submission" date="2016-08" db="EMBL/GenBank/DDBJ databases">
        <title>Pervasive Adenine N6-methylation of Active Genes in Fungi.</title>
        <authorList>
            <consortium name="DOE Joint Genome Institute"/>
            <person name="Mondo S.J."/>
            <person name="Dannebaum R.O."/>
            <person name="Kuo R.C."/>
            <person name="Labutti K."/>
            <person name="Haridas S."/>
            <person name="Kuo A."/>
            <person name="Salamov A."/>
            <person name="Ahrendt S.R."/>
            <person name="Lipzen A."/>
            <person name="Sullivan W."/>
            <person name="Andreopoulos W.B."/>
            <person name="Clum A."/>
            <person name="Lindquist E."/>
            <person name="Daum C."/>
            <person name="Ramamoorthy G.K."/>
            <person name="Gryganskyi A."/>
            <person name="Culley D."/>
            <person name="Magnuson J.K."/>
            <person name="James T.Y."/>
            <person name="O'Malley M.A."/>
            <person name="Stajich J.E."/>
            <person name="Spatafora J.W."/>
            <person name="Visel A."/>
            <person name="Grigoriev I.V."/>
        </authorList>
    </citation>
    <scope>NUCLEOTIDE SEQUENCE [LARGE SCALE GENOMIC DNA]</scope>
    <source>
        <strain evidence="3">finn</strain>
    </source>
</reference>
<evidence type="ECO:0000256" key="1">
    <source>
        <dbReference type="SAM" id="MobiDB-lite"/>
    </source>
</evidence>
<evidence type="ECO:0000313" key="3">
    <source>
        <dbReference type="Proteomes" id="UP000193719"/>
    </source>
</evidence>
<proteinExistence type="predicted"/>
<dbReference type="AlphaFoldDB" id="A0A1Y1VGB6"/>
<feature type="non-terminal residue" evidence="2">
    <location>
        <position position="1235"/>
    </location>
</feature>